<reference evidence="1 2" key="1">
    <citation type="journal article" date="2022" name="Allergy">
        <title>Genome assembly and annotation of Periplaneta americana reveal a comprehensive cockroach allergen profile.</title>
        <authorList>
            <person name="Wang L."/>
            <person name="Xiong Q."/>
            <person name="Saelim N."/>
            <person name="Wang L."/>
            <person name="Nong W."/>
            <person name="Wan A.T."/>
            <person name="Shi M."/>
            <person name="Liu X."/>
            <person name="Cao Q."/>
            <person name="Hui J.H.L."/>
            <person name="Sookrung N."/>
            <person name="Leung T.F."/>
            <person name="Tungtrongchitr A."/>
            <person name="Tsui S.K.W."/>
        </authorList>
    </citation>
    <scope>NUCLEOTIDE SEQUENCE [LARGE SCALE GENOMIC DNA]</scope>
    <source>
        <strain evidence="1">PWHHKU_190912</strain>
    </source>
</reference>
<keyword evidence="2" id="KW-1185">Reference proteome</keyword>
<gene>
    <name evidence="1" type="ORF">ANN_26681</name>
</gene>
<proteinExistence type="predicted"/>
<dbReference type="EMBL" id="JAJSOF020000039">
    <property type="protein sequence ID" value="KAJ4426882.1"/>
    <property type="molecule type" value="Genomic_DNA"/>
</dbReference>
<dbReference type="Proteomes" id="UP001148838">
    <property type="component" value="Unassembled WGS sequence"/>
</dbReference>
<feature type="non-terminal residue" evidence="1">
    <location>
        <position position="121"/>
    </location>
</feature>
<protein>
    <submittedName>
        <fullName evidence="1">Uncharacterized protein</fullName>
    </submittedName>
</protein>
<accession>A0ABQ8RYQ7</accession>
<organism evidence="1 2">
    <name type="scientific">Periplaneta americana</name>
    <name type="common">American cockroach</name>
    <name type="synonym">Blatta americana</name>
    <dbReference type="NCBI Taxonomy" id="6978"/>
    <lineage>
        <taxon>Eukaryota</taxon>
        <taxon>Metazoa</taxon>
        <taxon>Ecdysozoa</taxon>
        <taxon>Arthropoda</taxon>
        <taxon>Hexapoda</taxon>
        <taxon>Insecta</taxon>
        <taxon>Pterygota</taxon>
        <taxon>Neoptera</taxon>
        <taxon>Polyneoptera</taxon>
        <taxon>Dictyoptera</taxon>
        <taxon>Blattodea</taxon>
        <taxon>Blattoidea</taxon>
        <taxon>Blattidae</taxon>
        <taxon>Blattinae</taxon>
        <taxon>Periplaneta</taxon>
    </lineage>
</organism>
<name>A0ABQ8RYQ7_PERAM</name>
<evidence type="ECO:0000313" key="2">
    <source>
        <dbReference type="Proteomes" id="UP001148838"/>
    </source>
</evidence>
<sequence length="121" mass="12869">MLSPLSLLSTALPPPPPPSPLLAAPYSTNTITMSVITIPLHYITTNPTIIVIITDVASLPPPAEAGSLPSLVLADAEYRHPLRHHRKRAPCWANPCQGGGTCLNGPHPSRPMLCICPLTEK</sequence>
<evidence type="ECO:0000313" key="1">
    <source>
        <dbReference type="EMBL" id="KAJ4426882.1"/>
    </source>
</evidence>
<comment type="caution">
    <text evidence="1">The sequence shown here is derived from an EMBL/GenBank/DDBJ whole genome shotgun (WGS) entry which is preliminary data.</text>
</comment>